<accession>A0ABQ2NHJ8</accession>
<feature type="transmembrane region" description="Helical" evidence="7">
    <location>
        <begin position="163"/>
        <end position="182"/>
    </location>
</feature>
<dbReference type="RefSeq" id="WP_188617179.1">
    <property type="nucleotide sequence ID" value="NZ_BMLV01000002.1"/>
</dbReference>
<evidence type="ECO:0000256" key="4">
    <source>
        <dbReference type="ARBA" id="ARBA00022692"/>
    </source>
</evidence>
<evidence type="ECO:0000313" key="8">
    <source>
        <dbReference type="EMBL" id="GGP03489.1"/>
    </source>
</evidence>
<evidence type="ECO:0000256" key="6">
    <source>
        <dbReference type="ARBA" id="ARBA00023136"/>
    </source>
</evidence>
<feature type="transmembrane region" description="Helical" evidence="7">
    <location>
        <begin position="47"/>
        <end position="69"/>
    </location>
</feature>
<evidence type="ECO:0000256" key="5">
    <source>
        <dbReference type="ARBA" id="ARBA00022989"/>
    </source>
</evidence>
<dbReference type="Proteomes" id="UP000620064">
    <property type="component" value="Unassembled WGS sequence"/>
</dbReference>
<keyword evidence="5 7" id="KW-1133">Transmembrane helix</keyword>
<dbReference type="PANTHER" id="PTHR30589:SF0">
    <property type="entry name" value="PHOSPHATIDYLGLYCEROL--PROLIPOPROTEIN DIACYLGLYCERYL TRANSFERASE"/>
    <property type="match status" value="1"/>
</dbReference>
<keyword evidence="4 7" id="KW-0812">Transmembrane</keyword>
<keyword evidence="9" id="KW-1185">Reference proteome</keyword>
<reference evidence="9" key="1">
    <citation type="journal article" date="2019" name="Int. J. Syst. Evol. Microbiol.">
        <title>The Global Catalogue of Microorganisms (GCM) 10K type strain sequencing project: providing services to taxonomists for standard genome sequencing and annotation.</title>
        <authorList>
            <consortium name="The Broad Institute Genomics Platform"/>
            <consortium name="The Broad Institute Genome Sequencing Center for Infectious Disease"/>
            <person name="Wu L."/>
            <person name="Ma J."/>
        </authorList>
    </citation>
    <scope>NUCLEOTIDE SEQUENCE [LARGE SCALE GENOMIC DNA]</scope>
    <source>
        <strain evidence="9">CGMCC 1.7656</strain>
    </source>
</reference>
<dbReference type="Pfam" id="PF01790">
    <property type="entry name" value="LGT"/>
    <property type="match status" value="1"/>
</dbReference>
<evidence type="ECO:0000256" key="7">
    <source>
        <dbReference type="SAM" id="Phobius"/>
    </source>
</evidence>
<evidence type="ECO:0000256" key="1">
    <source>
        <dbReference type="ARBA" id="ARBA00007150"/>
    </source>
</evidence>
<keyword evidence="2" id="KW-1003">Cell membrane</keyword>
<feature type="transmembrane region" description="Helical" evidence="7">
    <location>
        <begin position="218"/>
        <end position="237"/>
    </location>
</feature>
<protein>
    <recommendedName>
        <fullName evidence="10">Prolipoprotein diacylglyceryltransferase</fullName>
    </recommendedName>
</protein>
<evidence type="ECO:0008006" key="10">
    <source>
        <dbReference type="Google" id="ProtNLM"/>
    </source>
</evidence>
<dbReference type="PANTHER" id="PTHR30589">
    <property type="entry name" value="PROLIPOPROTEIN DIACYLGLYCERYL TRANSFERASE"/>
    <property type="match status" value="1"/>
</dbReference>
<comment type="similarity">
    <text evidence="1">Belongs to the Lgt family.</text>
</comment>
<feature type="transmembrane region" description="Helical" evidence="7">
    <location>
        <begin position="194"/>
        <end position="212"/>
    </location>
</feature>
<feature type="transmembrane region" description="Helical" evidence="7">
    <location>
        <begin position="116"/>
        <end position="138"/>
    </location>
</feature>
<name>A0ABQ2NHJ8_9FLAO</name>
<feature type="transmembrane region" description="Helical" evidence="7">
    <location>
        <begin position="89"/>
        <end position="107"/>
    </location>
</feature>
<keyword evidence="6 7" id="KW-0472">Membrane</keyword>
<comment type="caution">
    <text evidence="8">The sequence shown here is derived from an EMBL/GenBank/DDBJ whole genome shotgun (WGS) entry which is preliminary data.</text>
</comment>
<dbReference type="InterPro" id="IPR001640">
    <property type="entry name" value="Lgt"/>
</dbReference>
<evidence type="ECO:0000256" key="3">
    <source>
        <dbReference type="ARBA" id="ARBA00022679"/>
    </source>
</evidence>
<evidence type="ECO:0000256" key="2">
    <source>
        <dbReference type="ARBA" id="ARBA00022475"/>
    </source>
</evidence>
<feature type="transmembrane region" description="Helical" evidence="7">
    <location>
        <begin position="14"/>
        <end position="35"/>
    </location>
</feature>
<organism evidence="8 9">
    <name type="scientific">Cloacibacterium rupense</name>
    <dbReference type="NCBI Taxonomy" id="517423"/>
    <lineage>
        <taxon>Bacteria</taxon>
        <taxon>Pseudomonadati</taxon>
        <taxon>Bacteroidota</taxon>
        <taxon>Flavobacteriia</taxon>
        <taxon>Flavobacteriales</taxon>
        <taxon>Weeksellaceae</taxon>
    </lineage>
</organism>
<keyword evidence="3" id="KW-0808">Transferase</keyword>
<gene>
    <name evidence="8" type="ORF">GCM10010992_12090</name>
</gene>
<sequence>MNLPWKISLFGESFYLHIIFEALAFFIGIRYYYFLRKQQPDYISDTNRLWILLGAMFGALLGSRIIGVMEVPEFYKNFTFQLLYNNKTVLGGFLGGLFGVEIFKHFVGEKQSSGDLYVLPIILALFIGRIGCFSMGIAETTFGTETHFFTGMDLGDGKLRHPVMLYEMLFLTLLFVFFKVLYRKKFKNYQLGDGFKIFMLLYFGFRFLMEFLKPRYEIFLGLTIIQWCGIFVYLYYWKFFLRFFRYYNQNQN</sequence>
<dbReference type="EMBL" id="BMLV01000002">
    <property type="protein sequence ID" value="GGP03489.1"/>
    <property type="molecule type" value="Genomic_DNA"/>
</dbReference>
<proteinExistence type="inferred from homology"/>
<evidence type="ECO:0000313" key="9">
    <source>
        <dbReference type="Proteomes" id="UP000620064"/>
    </source>
</evidence>